<protein>
    <submittedName>
        <fullName evidence="2">Uncharacterized protein</fullName>
    </submittedName>
</protein>
<reference evidence="2" key="1">
    <citation type="submission" date="2022-11" db="UniProtKB">
        <authorList>
            <consortium name="WormBaseParasite"/>
        </authorList>
    </citation>
    <scope>IDENTIFICATION</scope>
</reference>
<proteinExistence type="predicted"/>
<evidence type="ECO:0000313" key="2">
    <source>
        <dbReference type="WBParaSite" id="JU765_v2.g675.t1"/>
    </source>
</evidence>
<organism evidence="1 2">
    <name type="scientific">Panagrolaimus sp. JU765</name>
    <dbReference type="NCBI Taxonomy" id="591449"/>
    <lineage>
        <taxon>Eukaryota</taxon>
        <taxon>Metazoa</taxon>
        <taxon>Ecdysozoa</taxon>
        <taxon>Nematoda</taxon>
        <taxon>Chromadorea</taxon>
        <taxon>Rhabditida</taxon>
        <taxon>Tylenchina</taxon>
        <taxon>Panagrolaimomorpha</taxon>
        <taxon>Panagrolaimoidea</taxon>
        <taxon>Panagrolaimidae</taxon>
        <taxon>Panagrolaimus</taxon>
    </lineage>
</organism>
<evidence type="ECO:0000313" key="1">
    <source>
        <dbReference type="Proteomes" id="UP000887576"/>
    </source>
</evidence>
<sequence>MDFVDLIELPTAIRPFSIDKPAIGISFGAENYWAGQFVKKDGRAFVRILKIGGEGRYPLWNGIAFDGKTIHIGEAAKLQIAVKMHKKEPINGAYRTKEFYGMNFDKVDRSSVPFPIVKDQFNRIAIPVKENNRTDLVSLEMINSVFIKSIISDLESLFDIRNPYVVATEPDHADVMDVALQYGILKIKNVNVDRLIFDSQAAVL</sequence>
<name>A0AC34RGI9_9BILA</name>
<dbReference type="WBParaSite" id="JU765_v2.g675.t1">
    <property type="protein sequence ID" value="JU765_v2.g675.t1"/>
    <property type="gene ID" value="JU765_v2.g675"/>
</dbReference>
<accession>A0AC34RGI9</accession>
<dbReference type="Proteomes" id="UP000887576">
    <property type="component" value="Unplaced"/>
</dbReference>